<name>A0ABV9U1B4_9ACTN</name>
<proteinExistence type="predicted"/>
<reference evidence="4" key="1">
    <citation type="journal article" date="2019" name="Int. J. Syst. Evol. Microbiol.">
        <title>The Global Catalogue of Microorganisms (GCM) 10K type strain sequencing project: providing services to taxonomists for standard genome sequencing and annotation.</title>
        <authorList>
            <consortium name="The Broad Institute Genomics Platform"/>
            <consortium name="The Broad Institute Genome Sequencing Center for Infectious Disease"/>
            <person name="Wu L."/>
            <person name="Ma J."/>
        </authorList>
    </citation>
    <scope>NUCLEOTIDE SEQUENCE [LARGE SCALE GENOMIC DNA]</scope>
    <source>
        <strain evidence="4">KLKA75</strain>
    </source>
</reference>
<feature type="domain" description="Transposase IS4-like" evidence="1">
    <location>
        <begin position="135"/>
        <end position="264"/>
    </location>
</feature>
<evidence type="ECO:0000259" key="1">
    <source>
        <dbReference type="Pfam" id="PF01609"/>
    </source>
</evidence>
<evidence type="ECO:0000313" key="3">
    <source>
        <dbReference type="EMBL" id="MFC4910205.1"/>
    </source>
</evidence>
<evidence type="ECO:0000313" key="4">
    <source>
        <dbReference type="Proteomes" id="UP001595872"/>
    </source>
</evidence>
<sequence>MLDAPEVAAVTLTARSVCACVACRFGHGARTGTRSTHRYTSDPTDAEWAVICARMAWPSWLDGNGGRPEEYCRREIVDAIFYVADNGIKWRKLPADFPPWRTVYACFARWWAGEVLALHGDLRDQVRVAADRDIGPSAGIIDSQSLRAAETVGAATRGYDAGKNVNGRQRHLVVDTLGLLLVVVVTAASVQDRDGARLTLTRLRDWFDKTSLIWADTAYAGKLVTWANTAVGLAIQVMRRPADTHQFVVLPRRRVVERTLAWITCRRRCVRDYERLPTPHEAMGLGHDHGDE</sequence>
<accession>A0ABV9U1B4</accession>
<keyword evidence="4" id="KW-1185">Reference proteome</keyword>
<dbReference type="PANTHER" id="PTHR30007">
    <property type="entry name" value="PHP DOMAIN PROTEIN"/>
    <property type="match status" value="1"/>
</dbReference>
<gene>
    <name evidence="3" type="ORF">ACFPCY_23020</name>
</gene>
<dbReference type="Pfam" id="PF13340">
    <property type="entry name" value="DUF4096"/>
    <property type="match status" value="1"/>
</dbReference>
<dbReference type="InterPro" id="IPR025161">
    <property type="entry name" value="IS402-like_dom"/>
</dbReference>
<comment type="caution">
    <text evidence="3">The sequence shown here is derived from an EMBL/GenBank/DDBJ whole genome shotgun (WGS) entry which is preliminary data.</text>
</comment>
<dbReference type="InterPro" id="IPR002559">
    <property type="entry name" value="Transposase_11"/>
</dbReference>
<dbReference type="NCBIfam" id="NF033580">
    <property type="entry name" value="transpos_IS5_3"/>
    <property type="match status" value="1"/>
</dbReference>
<feature type="domain" description="Insertion element IS402-like" evidence="2">
    <location>
        <begin position="44"/>
        <end position="115"/>
    </location>
</feature>
<dbReference type="EMBL" id="JBHSIT010000006">
    <property type="protein sequence ID" value="MFC4910205.1"/>
    <property type="molecule type" value="Genomic_DNA"/>
</dbReference>
<organism evidence="3 4">
    <name type="scientific">Actinomadura gamaensis</name>
    <dbReference type="NCBI Taxonomy" id="1763541"/>
    <lineage>
        <taxon>Bacteria</taxon>
        <taxon>Bacillati</taxon>
        <taxon>Actinomycetota</taxon>
        <taxon>Actinomycetes</taxon>
        <taxon>Streptosporangiales</taxon>
        <taxon>Thermomonosporaceae</taxon>
        <taxon>Actinomadura</taxon>
    </lineage>
</organism>
<protein>
    <submittedName>
        <fullName evidence="3">IS5 family transposase</fullName>
    </submittedName>
</protein>
<dbReference type="Proteomes" id="UP001595872">
    <property type="component" value="Unassembled WGS sequence"/>
</dbReference>
<dbReference type="PANTHER" id="PTHR30007:SF0">
    <property type="entry name" value="TRANSPOSASE"/>
    <property type="match status" value="1"/>
</dbReference>
<dbReference type="Pfam" id="PF01609">
    <property type="entry name" value="DDE_Tnp_1"/>
    <property type="match status" value="1"/>
</dbReference>
<evidence type="ECO:0000259" key="2">
    <source>
        <dbReference type="Pfam" id="PF13340"/>
    </source>
</evidence>
<dbReference type="RefSeq" id="WP_378258318.1">
    <property type="nucleotide sequence ID" value="NZ_JBHSIT010000006.1"/>
</dbReference>